<evidence type="ECO:0000259" key="1">
    <source>
        <dbReference type="Pfam" id="PF13091"/>
    </source>
</evidence>
<evidence type="ECO:0000313" key="2">
    <source>
        <dbReference type="EMBL" id="QGW28733.1"/>
    </source>
</evidence>
<keyword evidence="2" id="KW-0255">Endonuclease</keyword>
<dbReference type="Gene3D" id="3.30.870.10">
    <property type="entry name" value="Endonuclease Chain A"/>
    <property type="match status" value="1"/>
</dbReference>
<dbReference type="GO" id="GO:0004519">
    <property type="term" value="F:endonuclease activity"/>
    <property type="evidence" value="ECO:0007669"/>
    <property type="project" value="UniProtKB-KW"/>
</dbReference>
<accession>A0A6I6GAR4</accession>
<dbReference type="EMBL" id="CP046566">
    <property type="protein sequence ID" value="QGW28733.1"/>
    <property type="molecule type" value="Genomic_DNA"/>
</dbReference>
<dbReference type="AlphaFoldDB" id="A0A6I6GAR4"/>
<dbReference type="SUPFAM" id="SSF56024">
    <property type="entry name" value="Phospholipase D/nuclease"/>
    <property type="match status" value="1"/>
</dbReference>
<proteinExistence type="predicted"/>
<keyword evidence="2" id="KW-0378">Hydrolase</keyword>
<dbReference type="Proteomes" id="UP000426027">
    <property type="component" value="Chromosome"/>
</dbReference>
<evidence type="ECO:0000313" key="3">
    <source>
        <dbReference type="Proteomes" id="UP000426027"/>
    </source>
</evidence>
<sequence length="407" mass="46836">MATSTTFLSNTGETHRDYLLNLLEQSDKIIFAVGFLKQSGLNHIKAYLKDFCADKTKSSTFYIGTGLGETDPDTLQSLYNIIKTKSNHQLVLCTPDAGIFHPKIYVFITGRKVTIVTGSSNLTQHGWAVNDEVSMVIETTINSPEFKKLESYFKDLHKRYYTDKVESLIARYKKERDEHGKKYGKGPAFRFRRRKTSIAGIDMPRLRAYYEEYKNSHDFIEPSEREKKYMQAKENLEMLASNKRLSAAQFHNLFGPLVGHKDYKPKLWHSGSIHRTTYKTLDYPDAFREIVRAVKSNLSRPVGIAFENVTVMLNQMRKEKEISGVGENIVAEIFLSYNPEKFANLNDNPLAVLDLVGREFPYISSFKGPDYAEYVALLTEIKDELGMSSFLEIDSFFNYVYWNLIEE</sequence>
<gene>
    <name evidence="2" type="ORF">GLV81_12055</name>
</gene>
<name>A0A6I6GAR4_9BACT</name>
<dbReference type="KEGG" id="fls:GLV81_12055"/>
<protein>
    <submittedName>
        <fullName evidence="2">NgoFVII family restriction endonuclease</fullName>
    </submittedName>
</protein>
<dbReference type="Pfam" id="PF13091">
    <property type="entry name" value="PLDc_2"/>
    <property type="match status" value="1"/>
</dbReference>
<dbReference type="RefSeq" id="WP_157479086.1">
    <property type="nucleotide sequence ID" value="NZ_CP046566.1"/>
</dbReference>
<feature type="domain" description="Phospholipase D-like" evidence="1">
    <location>
        <begin position="84"/>
        <end position="155"/>
    </location>
</feature>
<keyword evidence="2" id="KW-0540">Nuclease</keyword>
<organism evidence="2 3">
    <name type="scientific">Phnomibacter ginsenosidimutans</name>
    <dbReference type="NCBI Taxonomy" id="2676868"/>
    <lineage>
        <taxon>Bacteria</taxon>
        <taxon>Pseudomonadati</taxon>
        <taxon>Bacteroidota</taxon>
        <taxon>Chitinophagia</taxon>
        <taxon>Chitinophagales</taxon>
        <taxon>Chitinophagaceae</taxon>
        <taxon>Phnomibacter</taxon>
    </lineage>
</organism>
<keyword evidence="3" id="KW-1185">Reference proteome</keyword>
<dbReference type="InterPro" id="IPR025202">
    <property type="entry name" value="PLD-like_dom"/>
</dbReference>
<reference evidence="2 3" key="1">
    <citation type="submission" date="2019-11" db="EMBL/GenBank/DDBJ databases">
        <authorList>
            <person name="Im W.T."/>
        </authorList>
    </citation>
    <scope>NUCLEOTIDE SEQUENCE [LARGE SCALE GENOMIC DNA]</scope>
    <source>
        <strain evidence="2 3">SB-02</strain>
    </source>
</reference>